<feature type="compositionally biased region" description="Acidic residues" evidence="1">
    <location>
        <begin position="64"/>
        <end position="73"/>
    </location>
</feature>
<evidence type="ECO:0000256" key="1">
    <source>
        <dbReference type="SAM" id="MobiDB-lite"/>
    </source>
</evidence>
<protein>
    <submittedName>
        <fullName evidence="2">Uncharacterized protein</fullName>
    </submittedName>
</protein>
<name>A0ABP0IEP4_9DINO</name>
<evidence type="ECO:0000313" key="3">
    <source>
        <dbReference type="Proteomes" id="UP001642484"/>
    </source>
</evidence>
<dbReference type="EMBL" id="CAXAMN010002736">
    <property type="protein sequence ID" value="CAK9001051.1"/>
    <property type="molecule type" value="Genomic_DNA"/>
</dbReference>
<sequence length="122" mass="13350">MKELIQTYGHEMPVVCNRRGIYVMDYWHGVRPQINAVGDSPAGSAGGDGVADADVPAASAGAGTDDEATEEQVDMQIGEEQRQAIIKREPHQPTQAEVDEHEATGRVVHRSWCLHCKRARNS</sequence>
<gene>
    <name evidence="2" type="ORF">CCMP2556_LOCUS6301</name>
</gene>
<reference evidence="2 3" key="1">
    <citation type="submission" date="2024-02" db="EMBL/GenBank/DDBJ databases">
        <authorList>
            <person name="Chen Y."/>
            <person name="Shah S."/>
            <person name="Dougan E. K."/>
            <person name="Thang M."/>
            <person name="Chan C."/>
        </authorList>
    </citation>
    <scope>NUCLEOTIDE SEQUENCE [LARGE SCALE GENOMIC DNA]</scope>
</reference>
<feature type="compositionally biased region" description="Low complexity" evidence="1">
    <location>
        <begin position="50"/>
        <end position="63"/>
    </location>
</feature>
<organism evidence="2 3">
    <name type="scientific">Durusdinium trenchii</name>
    <dbReference type="NCBI Taxonomy" id="1381693"/>
    <lineage>
        <taxon>Eukaryota</taxon>
        <taxon>Sar</taxon>
        <taxon>Alveolata</taxon>
        <taxon>Dinophyceae</taxon>
        <taxon>Suessiales</taxon>
        <taxon>Symbiodiniaceae</taxon>
        <taxon>Durusdinium</taxon>
    </lineage>
</organism>
<evidence type="ECO:0000313" key="2">
    <source>
        <dbReference type="EMBL" id="CAK9001051.1"/>
    </source>
</evidence>
<keyword evidence="3" id="KW-1185">Reference proteome</keyword>
<comment type="caution">
    <text evidence="2">The sequence shown here is derived from an EMBL/GenBank/DDBJ whole genome shotgun (WGS) entry which is preliminary data.</text>
</comment>
<feature type="region of interest" description="Disordered" evidence="1">
    <location>
        <begin position="37"/>
        <end position="73"/>
    </location>
</feature>
<proteinExistence type="predicted"/>
<accession>A0ABP0IEP4</accession>
<dbReference type="Proteomes" id="UP001642484">
    <property type="component" value="Unassembled WGS sequence"/>
</dbReference>